<name>A0ABY5VFT4_9FIRM</name>
<evidence type="ECO:0000313" key="2">
    <source>
        <dbReference type="EMBL" id="UWP59098.1"/>
    </source>
</evidence>
<evidence type="ECO:0000256" key="1">
    <source>
        <dbReference type="SAM" id="Phobius"/>
    </source>
</evidence>
<reference evidence="2" key="1">
    <citation type="journal article" date="2022" name="Cell">
        <title>Design, construction, and in vivo augmentation of a complex gut microbiome.</title>
        <authorList>
            <person name="Cheng A.G."/>
            <person name="Ho P.Y."/>
            <person name="Aranda-Diaz A."/>
            <person name="Jain S."/>
            <person name="Yu F.B."/>
            <person name="Meng X."/>
            <person name="Wang M."/>
            <person name="Iakiviak M."/>
            <person name="Nagashima K."/>
            <person name="Zhao A."/>
            <person name="Murugkar P."/>
            <person name="Patil A."/>
            <person name="Atabakhsh K."/>
            <person name="Weakley A."/>
            <person name="Yan J."/>
            <person name="Brumbaugh A.R."/>
            <person name="Higginbottom S."/>
            <person name="Dimas A."/>
            <person name="Shiver A.L."/>
            <person name="Deutschbauer A."/>
            <person name="Neff N."/>
            <person name="Sonnenburg J.L."/>
            <person name="Huang K.C."/>
            <person name="Fischbach M.A."/>
        </authorList>
    </citation>
    <scope>NUCLEOTIDE SEQUENCE</scope>
    <source>
        <strain evidence="2">DSM 19829</strain>
    </source>
</reference>
<sequence length="124" mass="12988">MVKTEVSSPKIMSMLKALIISFVVTALLLLLLALLLYKLELKEGMVTAGIAAIYIISCFAGGFSAGKSIRERKFLWGLCVGACYFLMLLGVSAILSPGAMTGGDYIVTTVLLCVGGGMLGGMLS</sequence>
<feature type="transmembrane region" description="Helical" evidence="1">
    <location>
        <begin position="105"/>
        <end position="123"/>
    </location>
</feature>
<feature type="transmembrane region" description="Helical" evidence="1">
    <location>
        <begin position="75"/>
        <end position="99"/>
    </location>
</feature>
<dbReference type="NCBIfam" id="TIGR04086">
    <property type="entry name" value="TIGR04086_membr"/>
    <property type="match status" value="1"/>
</dbReference>
<protein>
    <submittedName>
        <fullName evidence="2">TIGR04086 family membrane protein</fullName>
    </submittedName>
</protein>
<accession>A0ABY5VFT4</accession>
<dbReference type="RefSeq" id="WP_028528700.1">
    <property type="nucleotide sequence ID" value="NZ_CABLBR010000014.1"/>
</dbReference>
<keyword evidence="3" id="KW-1185">Reference proteome</keyword>
<organism evidence="2 3">
    <name type="scientific">Ruminococcus gauvreauii</name>
    <dbReference type="NCBI Taxonomy" id="438033"/>
    <lineage>
        <taxon>Bacteria</taxon>
        <taxon>Bacillati</taxon>
        <taxon>Bacillota</taxon>
        <taxon>Clostridia</taxon>
        <taxon>Eubacteriales</taxon>
        <taxon>Oscillospiraceae</taxon>
        <taxon>Ruminococcus</taxon>
    </lineage>
</organism>
<keyword evidence="1" id="KW-0812">Transmembrane</keyword>
<dbReference type="Proteomes" id="UP001060164">
    <property type="component" value="Chromosome"/>
</dbReference>
<feature type="transmembrane region" description="Helical" evidence="1">
    <location>
        <begin position="45"/>
        <end position="63"/>
    </location>
</feature>
<dbReference type="InterPro" id="IPR023804">
    <property type="entry name" value="DUF3792_TM"/>
</dbReference>
<dbReference type="Pfam" id="PF12670">
    <property type="entry name" value="DUF3792"/>
    <property type="match status" value="1"/>
</dbReference>
<dbReference type="EMBL" id="CP102290">
    <property type="protein sequence ID" value="UWP59098.1"/>
    <property type="molecule type" value="Genomic_DNA"/>
</dbReference>
<feature type="transmembrane region" description="Helical" evidence="1">
    <location>
        <begin position="17"/>
        <end position="39"/>
    </location>
</feature>
<keyword evidence="1" id="KW-1133">Transmembrane helix</keyword>
<evidence type="ECO:0000313" key="3">
    <source>
        <dbReference type="Proteomes" id="UP001060164"/>
    </source>
</evidence>
<keyword evidence="1" id="KW-0472">Membrane</keyword>
<gene>
    <name evidence="2" type="ORF">NQ502_17295</name>
</gene>
<proteinExistence type="predicted"/>